<sequence length="113" mass="12731">MNVVIKLSAVHVVPHIIADRLIATEPIQLPSTRTDNKPLLARIRAHSERTKPTLSGLSGKRPKRPMMDENQPLPTRNNYNCDNDQRSASNQYRSAGRRARNSKSIAPLLIIRD</sequence>
<feature type="compositionally biased region" description="Polar residues" evidence="1">
    <location>
        <begin position="72"/>
        <end position="93"/>
    </location>
</feature>
<reference evidence="2" key="1">
    <citation type="submission" date="2016-12" db="EMBL/GenBank/DDBJ databases">
        <authorList>
            <person name="Moulin L."/>
        </authorList>
    </citation>
    <scope>NUCLEOTIDE SEQUENCE [LARGE SCALE GENOMIC DNA]</scope>
    <source>
        <strain evidence="2">STM 7183</strain>
    </source>
</reference>
<gene>
    <name evidence="2" type="ORF">BN2476_970030</name>
</gene>
<feature type="region of interest" description="Disordered" evidence="1">
    <location>
        <begin position="43"/>
        <end position="106"/>
    </location>
</feature>
<evidence type="ECO:0000313" key="2">
    <source>
        <dbReference type="EMBL" id="SIT51018.1"/>
    </source>
</evidence>
<dbReference type="AlphaFoldDB" id="A0A1N7SU55"/>
<proteinExistence type="predicted"/>
<evidence type="ECO:0000313" key="3">
    <source>
        <dbReference type="Proteomes" id="UP000195569"/>
    </source>
</evidence>
<dbReference type="Proteomes" id="UP000195569">
    <property type="component" value="Unassembled WGS sequence"/>
</dbReference>
<comment type="caution">
    <text evidence="2">The sequence shown here is derived from an EMBL/GenBank/DDBJ whole genome shotgun (WGS) entry which is preliminary data.</text>
</comment>
<accession>A0A1N7SU55</accession>
<dbReference type="EMBL" id="CYGY02000097">
    <property type="protein sequence ID" value="SIT51018.1"/>
    <property type="molecule type" value="Genomic_DNA"/>
</dbReference>
<keyword evidence="3" id="KW-1185">Reference proteome</keyword>
<protein>
    <submittedName>
        <fullName evidence="2">Uncharacterized protein</fullName>
    </submittedName>
</protein>
<name>A0A1N7SU55_9BURK</name>
<evidence type="ECO:0000256" key="1">
    <source>
        <dbReference type="SAM" id="MobiDB-lite"/>
    </source>
</evidence>
<organism evidence="2 3">
    <name type="scientific">Paraburkholderia piptadeniae</name>
    <dbReference type="NCBI Taxonomy" id="1701573"/>
    <lineage>
        <taxon>Bacteria</taxon>
        <taxon>Pseudomonadati</taxon>
        <taxon>Pseudomonadota</taxon>
        <taxon>Betaproteobacteria</taxon>
        <taxon>Burkholderiales</taxon>
        <taxon>Burkholderiaceae</taxon>
        <taxon>Paraburkholderia</taxon>
    </lineage>
</organism>